<name>A0A834DFZ0_9CHIR</name>
<dbReference type="EMBL" id="JABVXQ010000013">
    <property type="protein sequence ID" value="KAF6081850.1"/>
    <property type="molecule type" value="Genomic_DNA"/>
</dbReference>
<evidence type="ECO:0000313" key="2">
    <source>
        <dbReference type="Proteomes" id="UP000664940"/>
    </source>
</evidence>
<accession>A0A834DFZ0</accession>
<comment type="caution">
    <text evidence="1">The sequence shown here is derived from an EMBL/GenBank/DDBJ whole genome shotgun (WGS) entry which is preliminary data.</text>
</comment>
<organism evidence="1 2">
    <name type="scientific">Phyllostomus discolor</name>
    <name type="common">pale spear-nosed bat</name>
    <dbReference type="NCBI Taxonomy" id="89673"/>
    <lineage>
        <taxon>Eukaryota</taxon>
        <taxon>Metazoa</taxon>
        <taxon>Chordata</taxon>
        <taxon>Craniata</taxon>
        <taxon>Vertebrata</taxon>
        <taxon>Euteleostomi</taxon>
        <taxon>Mammalia</taxon>
        <taxon>Eutheria</taxon>
        <taxon>Laurasiatheria</taxon>
        <taxon>Chiroptera</taxon>
        <taxon>Yangochiroptera</taxon>
        <taxon>Phyllostomidae</taxon>
        <taxon>Phyllostominae</taxon>
        <taxon>Phyllostomus</taxon>
    </lineage>
</organism>
<protein>
    <submittedName>
        <fullName evidence="1">Uncharacterized protein</fullName>
    </submittedName>
</protein>
<sequence>MSLVLMSIRSLHHSAFRKYLQGRPSSGPLPPQAVYIALSSGISILLLCAAFPLCSPPSGLAQKSSLTASCVLGLSRDRQRSRSKVVSCLNKPRRQGQTCLDHLLRFCYLSEVCAVGVARSGCLPQVRSAPLSWL</sequence>
<dbReference type="AlphaFoldDB" id="A0A834DFZ0"/>
<dbReference type="Proteomes" id="UP000664940">
    <property type="component" value="Unassembled WGS sequence"/>
</dbReference>
<proteinExistence type="predicted"/>
<gene>
    <name evidence="1" type="ORF">HJG60_008856</name>
</gene>
<reference evidence="1 2" key="1">
    <citation type="journal article" date="2020" name="Nature">
        <title>Six reference-quality genomes reveal evolution of bat adaptations.</title>
        <authorList>
            <person name="Jebb D."/>
            <person name="Huang Z."/>
            <person name="Pippel M."/>
            <person name="Hughes G.M."/>
            <person name="Lavrichenko K."/>
            <person name="Devanna P."/>
            <person name="Winkler S."/>
            <person name="Jermiin L.S."/>
            <person name="Skirmuntt E.C."/>
            <person name="Katzourakis A."/>
            <person name="Burkitt-Gray L."/>
            <person name="Ray D.A."/>
            <person name="Sullivan K.A.M."/>
            <person name="Roscito J.G."/>
            <person name="Kirilenko B.M."/>
            <person name="Davalos L.M."/>
            <person name="Corthals A.P."/>
            <person name="Power M.L."/>
            <person name="Jones G."/>
            <person name="Ransome R.D."/>
            <person name="Dechmann D.K.N."/>
            <person name="Locatelli A.G."/>
            <person name="Puechmaille S.J."/>
            <person name="Fedrigo O."/>
            <person name="Jarvis E.D."/>
            <person name="Hiller M."/>
            <person name="Vernes S.C."/>
            <person name="Myers E.W."/>
            <person name="Teeling E.C."/>
        </authorList>
    </citation>
    <scope>NUCLEOTIDE SEQUENCE [LARGE SCALE GENOMIC DNA]</scope>
    <source>
        <strain evidence="1">Bat1K_MPI-CBG_1</strain>
    </source>
</reference>
<evidence type="ECO:0000313" key="1">
    <source>
        <dbReference type="EMBL" id="KAF6081850.1"/>
    </source>
</evidence>